<sequence>MGHEAIGIVDEIGPEVKSVQKGDRVIISPVVACGYCFCCKRKVSNEYWGQSSPRKSQLTRVTRRSTRSATEPTRPRKRRACGIFGYTQLTGGYPGNQAESCRVPNADIVLVRGPKPGISPEKLLALADITTTAWHGCELAEVGKGDVVGVWGCDPVGLSIQNLSFCRGAKKVYAVDPHPQRLKIAERLGCESASARTSSRSVSCSASRTDLTKESRLAASEARRAGRARL</sequence>
<dbReference type="Proteomes" id="UP001357485">
    <property type="component" value="Unassembled WGS sequence"/>
</dbReference>
<evidence type="ECO:0000256" key="1">
    <source>
        <dbReference type="ARBA" id="ARBA00001947"/>
    </source>
</evidence>
<organism evidence="7 8">
    <name type="scientific">Cryomyces antarcticus</name>
    <dbReference type="NCBI Taxonomy" id="329879"/>
    <lineage>
        <taxon>Eukaryota</taxon>
        <taxon>Fungi</taxon>
        <taxon>Dikarya</taxon>
        <taxon>Ascomycota</taxon>
        <taxon>Pezizomycotina</taxon>
        <taxon>Dothideomycetes</taxon>
        <taxon>Dothideomycetes incertae sedis</taxon>
        <taxon>Cryomyces</taxon>
    </lineage>
</organism>
<keyword evidence="8" id="KW-1185">Reference proteome</keyword>
<protein>
    <recommendedName>
        <fullName evidence="6">Alcohol dehydrogenase-like N-terminal domain-containing protein</fullName>
    </recommendedName>
</protein>
<dbReference type="PANTHER" id="PTHR42813:SF1">
    <property type="entry name" value="DEHYDROGENASE, PUTATIVE (AFU_ORTHOLOGUE AFUA_5G03930)-RELATED"/>
    <property type="match status" value="1"/>
</dbReference>
<feature type="region of interest" description="Disordered" evidence="5">
    <location>
        <begin position="54"/>
        <end position="75"/>
    </location>
</feature>
<dbReference type="PROSITE" id="PS00059">
    <property type="entry name" value="ADH_ZINC"/>
    <property type="match status" value="1"/>
</dbReference>
<evidence type="ECO:0000256" key="2">
    <source>
        <dbReference type="ARBA" id="ARBA00022723"/>
    </source>
</evidence>
<dbReference type="InterPro" id="IPR002328">
    <property type="entry name" value="ADH_Zn_CS"/>
</dbReference>
<dbReference type="InterPro" id="IPR011032">
    <property type="entry name" value="GroES-like_sf"/>
</dbReference>
<evidence type="ECO:0000256" key="5">
    <source>
        <dbReference type="SAM" id="MobiDB-lite"/>
    </source>
</evidence>
<dbReference type="InterPro" id="IPR013154">
    <property type="entry name" value="ADH-like_N"/>
</dbReference>
<comment type="cofactor">
    <cofactor evidence="1">
        <name>Zn(2+)</name>
        <dbReference type="ChEBI" id="CHEBI:29105"/>
    </cofactor>
</comment>
<dbReference type="Pfam" id="PF08240">
    <property type="entry name" value="ADH_N"/>
    <property type="match status" value="1"/>
</dbReference>
<keyword evidence="4" id="KW-0560">Oxidoreductase</keyword>
<feature type="domain" description="Alcohol dehydrogenase-like N-terminal" evidence="6">
    <location>
        <begin position="1"/>
        <end position="46"/>
    </location>
</feature>
<gene>
    <name evidence="7" type="ORF">LTR16_004631</name>
</gene>
<dbReference type="PANTHER" id="PTHR42813">
    <property type="entry name" value="ZINC-TYPE ALCOHOL DEHYDROGENASE-LIKE"/>
    <property type="match status" value="1"/>
</dbReference>
<evidence type="ECO:0000313" key="7">
    <source>
        <dbReference type="EMBL" id="KAK5255305.1"/>
    </source>
</evidence>
<dbReference type="SUPFAM" id="SSF51735">
    <property type="entry name" value="NAD(P)-binding Rossmann-fold domains"/>
    <property type="match status" value="1"/>
</dbReference>
<dbReference type="Gene3D" id="3.40.50.720">
    <property type="entry name" value="NAD(P)-binding Rossmann-like Domain"/>
    <property type="match status" value="1"/>
</dbReference>
<evidence type="ECO:0000259" key="6">
    <source>
        <dbReference type="Pfam" id="PF08240"/>
    </source>
</evidence>
<dbReference type="SUPFAM" id="SSF50129">
    <property type="entry name" value="GroES-like"/>
    <property type="match status" value="1"/>
</dbReference>
<name>A0ABR0LX34_9PEZI</name>
<accession>A0ABR0LX34</accession>
<dbReference type="InterPro" id="IPR036291">
    <property type="entry name" value="NAD(P)-bd_dom_sf"/>
</dbReference>
<reference evidence="7 8" key="1">
    <citation type="submission" date="2023-08" db="EMBL/GenBank/DDBJ databases">
        <title>Black Yeasts Isolated from many extreme environments.</title>
        <authorList>
            <person name="Coleine C."/>
            <person name="Stajich J.E."/>
            <person name="Selbmann L."/>
        </authorList>
    </citation>
    <scope>NUCLEOTIDE SEQUENCE [LARGE SCALE GENOMIC DNA]</scope>
    <source>
        <strain evidence="7 8">CCFEE 536</strain>
    </source>
</reference>
<keyword evidence="3" id="KW-0862">Zinc</keyword>
<evidence type="ECO:0000256" key="4">
    <source>
        <dbReference type="ARBA" id="ARBA00023002"/>
    </source>
</evidence>
<dbReference type="EMBL" id="JAVRRA010008842">
    <property type="protein sequence ID" value="KAK5255305.1"/>
    <property type="molecule type" value="Genomic_DNA"/>
</dbReference>
<dbReference type="Gene3D" id="3.90.180.10">
    <property type="entry name" value="Medium-chain alcohol dehydrogenases, catalytic domain"/>
    <property type="match status" value="1"/>
</dbReference>
<proteinExistence type="predicted"/>
<evidence type="ECO:0000313" key="8">
    <source>
        <dbReference type="Proteomes" id="UP001357485"/>
    </source>
</evidence>
<comment type="caution">
    <text evidence="7">The sequence shown here is derived from an EMBL/GenBank/DDBJ whole genome shotgun (WGS) entry which is preliminary data.</text>
</comment>
<keyword evidence="2" id="KW-0479">Metal-binding</keyword>
<evidence type="ECO:0000256" key="3">
    <source>
        <dbReference type="ARBA" id="ARBA00022833"/>
    </source>
</evidence>